<dbReference type="OrthoDB" id="34419at2157"/>
<gene>
    <name evidence="2" type="ORF">DFR85_08510</name>
</gene>
<protein>
    <recommendedName>
        <fullName evidence="1">NurA domain-containing protein</fullName>
    </recommendedName>
</protein>
<feature type="domain" description="NurA" evidence="1">
    <location>
        <begin position="62"/>
        <end position="341"/>
    </location>
</feature>
<dbReference type="KEGG" id="abri:DFR85_08510"/>
<dbReference type="Pfam" id="PF09376">
    <property type="entry name" value="NurA"/>
    <property type="match status" value="1"/>
</dbReference>
<dbReference type="InterPro" id="IPR018977">
    <property type="entry name" value="NurA_domain"/>
</dbReference>
<reference evidence="2 3" key="1">
    <citation type="submission" date="2018-05" db="EMBL/GenBank/DDBJ databases">
        <title>Complete Genome Sequences of Extremely Thermoacidophilic, Metal-Mobilizing Type-Strain Members of the Archaeal Family Sulfolobaceae: Acidianus brierleyi DSM-1651T, Acidianus sulfidivorans DSM-18786T, Metallosphaera hakonensis DSM-7519T, and Metallosphaera prunae DSM-10039T.</title>
        <authorList>
            <person name="Counts J.A."/>
            <person name="Kelly R.M."/>
        </authorList>
    </citation>
    <scope>NUCLEOTIDE SEQUENCE [LARGE SCALE GENOMIC DNA]</scope>
    <source>
        <strain evidence="2 3">DSM 1651</strain>
    </source>
</reference>
<sequence>MAIQQGFFEILSDCIINYITRYLNTASIDGIYYIDDQKNDDILPLEKPQNLVREVKPLRFEKEVFSIDGSSRSFISGKGIVSIASVAVTSTSSSIYDVYPSVDGKSKLGLNEPFIAVAASNLESSKLDPYLFSNNYISSVSLSGEPFNPLNGFENIESELRSLLETKALSKLKDKGYIIVDGPLFPSYLYLNGKVKDKIISERIKIIDSNFIGIVKRIDKSQYLVKSLNGEYRKYFVQKFKLDPKSFISDESLLLNLIRFNYNIPYSPIVIGPFLDRVKENINVYINYLVVPFNPYIANFFILRVETLNNNSDIIEKILSLKPTKDGIPYNLALADLTAKKLSAGLYKLIILYLQQLGLQSSFYSRLEVIKS</sequence>
<accession>A0A2U9IF06</accession>
<dbReference type="EMBL" id="CP029289">
    <property type="protein sequence ID" value="AWR94627.1"/>
    <property type="molecule type" value="Genomic_DNA"/>
</dbReference>
<dbReference type="RefSeq" id="WP_110270508.1">
    <property type="nucleotide sequence ID" value="NZ_CP029289.2"/>
</dbReference>
<evidence type="ECO:0000313" key="2">
    <source>
        <dbReference type="EMBL" id="AWR94627.1"/>
    </source>
</evidence>
<evidence type="ECO:0000313" key="3">
    <source>
        <dbReference type="Proteomes" id="UP000248044"/>
    </source>
</evidence>
<dbReference type="Proteomes" id="UP000248044">
    <property type="component" value="Chromosome"/>
</dbReference>
<dbReference type="SMART" id="SM00933">
    <property type="entry name" value="NurA"/>
    <property type="match status" value="1"/>
</dbReference>
<proteinExistence type="predicted"/>
<name>A0A2U9IF06_9CREN</name>
<organism evidence="2 3">
    <name type="scientific">Acidianus brierleyi</name>
    <dbReference type="NCBI Taxonomy" id="41673"/>
    <lineage>
        <taxon>Archaea</taxon>
        <taxon>Thermoproteota</taxon>
        <taxon>Thermoprotei</taxon>
        <taxon>Sulfolobales</taxon>
        <taxon>Sulfolobaceae</taxon>
        <taxon>Acidianus</taxon>
    </lineage>
</organism>
<dbReference type="AlphaFoldDB" id="A0A2U9IF06"/>
<keyword evidence="3" id="KW-1185">Reference proteome</keyword>
<dbReference type="GeneID" id="36832192"/>
<evidence type="ECO:0000259" key="1">
    <source>
        <dbReference type="SMART" id="SM00933"/>
    </source>
</evidence>